<reference evidence="1 2" key="1">
    <citation type="journal article" date="2018" name="Sci. Rep.">
        <title>Genome sequence of the cauliflower mushroom Sparassis crispa (Hanabiratake) and its association with beneficial usage.</title>
        <authorList>
            <person name="Kiyama R."/>
            <person name="Furutani Y."/>
            <person name="Kawaguchi K."/>
            <person name="Nakanishi T."/>
        </authorList>
    </citation>
    <scope>NUCLEOTIDE SEQUENCE [LARGE SCALE GENOMIC DNA]</scope>
</reference>
<proteinExistence type="predicted"/>
<evidence type="ECO:0000313" key="2">
    <source>
        <dbReference type="Proteomes" id="UP000287166"/>
    </source>
</evidence>
<dbReference type="GeneID" id="38783056"/>
<dbReference type="EMBL" id="BFAD01000009">
    <property type="protein sequence ID" value="GBE86139.1"/>
    <property type="molecule type" value="Genomic_DNA"/>
</dbReference>
<gene>
    <name evidence="1" type="ORF">SCP_0900160</name>
</gene>
<dbReference type="AlphaFoldDB" id="A0A401GVC6"/>
<organism evidence="1 2">
    <name type="scientific">Sparassis crispa</name>
    <dbReference type="NCBI Taxonomy" id="139825"/>
    <lineage>
        <taxon>Eukaryota</taxon>
        <taxon>Fungi</taxon>
        <taxon>Dikarya</taxon>
        <taxon>Basidiomycota</taxon>
        <taxon>Agaricomycotina</taxon>
        <taxon>Agaricomycetes</taxon>
        <taxon>Polyporales</taxon>
        <taxon>Sparassidaceae</taxon>
        <taxon>Sparassis</taxon>
    </lineage>
</organism>
<dbReference type="RefSeq" id="XP_027617052.1">
    <property type="nucleotide sequence ID" value="XM_027761251.1"/>
</dbReference>
<sequence length="79" mass="8845">MALGRLLRAAGPTLSRLTFGVINTEKADDPHRIHQEGWPAFNLWACTNLQSLAIPMHLQYDDGHNVDKSPFESALDFLN</sequence>
<dbReference type="Proteomes" id="UP000287166">
    <property type="component" value="Unassembled WGS sequence"/>
</dbReference>
<evidence type="ECO:0000313" key="1">
    <source>
        <dbReference type="EMBL" id="GBE86139.1"/>
    </source>
</evidence>
<protein>
    <submittedName>
        <fullName evidence="1">Uncharacterized protein</fullName>
    </submittedName>
</protein>
<comment type="caution">
    <text evidence="1">The sequence shown here is derived from an EMBL/GenBank/DDBJ whole genome shotgun (WGS) entry which is preliminary data.</text>
</comment>
<name>A0A401GVC6_9APHY</name>
<keyword evidence="2" id="KW-1185">Reference proteome</keyword>
<dbReference type="InParanoid" id="A0A401GVC6"/>
<accession>A0A401GVC6</accession>